<dbReference type="EMBL" id="OV696691">
    <property type="protein sequence ID" value="CAH1268139.1"/>
    <property type="molecule type" value="Genomic_DNA"/>
</dbReference>
<dbReference type="InterPro" id="IPR001024">
    <property type="entry name" value="PLAT/LH2_dom"/>
</dbReference>
<keyword evidence="9" id="KW-1185">Reference proteome</keyword>
<keyword evidence="4" id="KW-0560">Oxidoreductase</keyword>
<evidence type="ECO:0000256" key="3">
    <source>
        <dbReference type="ARBA" id="ARBA00022964"/>
    </source>
</evidence>
<feature type="domain" description="PLAT" evidence="7">
    <location>
        <begin position="464"/>
        <end position="570"/>
    </location>
</feature>
<dbReference type="PROSITE" id="PS00081">
    <property type="entry name" value="LIPOXYGENASE_2"/>
    <property type="match status" value="1"/>
</dbReference>
<sequence length="1124" mass="126547">MGNAFGYLKWLQNSNQTFAPDRKEDFVETNIGFPCRVVTGNKAVQSVFDIDLFRKEEFYFGLVEVRKDFTEGVCPSIVSNGKIHERNKALMMEVIAGAYKEIPTSTADAMLSNIADWGSRPTDFESKLMAVVGDALLPTIFGRSTHFNAENIRRYIKSSTELRSGILAALTSGSVTEGLQAMASILGKIKASERYRQLMDLGKSHGLGESYTTVQLLFMITFNAVAGMAGNLIASFARLDTISVADREELREEALAALRKHGSLTREALEEMPKIESFVLEVLRACPSPDFWSTIATRPTTVKYTTESGPQEVEIKEGERVYASSYWAMRDPTVFDKPDDFMWRRFLGPEGEARRKHHVIFHGRLTDTPAVNNHMCPGRDVALSVLKGSIAILNTFFGWQLQETPVWTGTKVARLGQPDNEVMVKSFWLQHPDDLKDVFPSDFQDILDGIDEPPAPDVDGIGVLVKTKTGTYHGAGTDSNVYIRLYDDEGHQSQACQLDVWWKDDFEKGCEGQYKLEDVKVSAPILQLELWRDDYHPDDDWYCDSVSVQLNPNTNGPTYDFPVHRWIKQNDHVWLIPGDCELPQDDQKPKDRADGLMIMKERYASASPIPGLLPGVRTLPAEEAFTEQRKCEMKRTKRMMQFSKLPMVIFGGRFDSFQSFSEAFPSGKVPKGMFRWKLDETFGAQRLCGVNPTSIKLCQKIPEKFGVTAEMLKPQLEGFTLKKALETKRLYIVDLTIMSVAAFMNQGRPMCAPYGLFFVNNKKDLVPVAIQLYPNDGKEQHPVFLPSDPPHTWLYAKMWFNCADGNYHQAAPHLGFTHLVVEACALAAKTTLSRSHPVQRLLEPHFFNLMAINIFARKKLINEGGALTQITMTGEKGAFEVIKERLKTWRMDVDGTLPEDLKKRGVDDPEALPKYYYRDDAMPTHNAINEYVTGVVEIFYGNAGDSTKLHEDYEIQAFAEALVSTEGGKTAIKGVPGNGKFSTLDELIQTLTCIIFTSSVQHAAVNFMQFDQYGFVPNMPLILVKDPPKSKRPLTEQDVLDALPSKESAVRINTLAVILSEVATQPLGDFEVDYLRGDEVDQVILKFQQELGRISKVVKYKNKKHRFQPYDYLDPQNIPNAISI</sequence>
<dbReference type="InterPro" id="IPR036226">
    <property type="entry name" value="LipOase_C_sf"/>
</dbReference>
<accession>A0A8K0A5E2</accession>
<dbReference type="GO" id="GO:0005506">
    <property type="term" value="F:iron ion binding"/>
    <property type="evidence" value="ECO:0007669"/>
    <property type="project" value="InterPro"/>
</dbReference>
<evidence type="ECO:0000256" key="2">
    <source>
        <dbReference type="ARBA" id="ARBA00022723"/>
    </source>
</evidence>
<protein>
    <submittedName>
        <fullName evidence="8">ALOX5 protein</fullName>
    </submittedName>
</protein>
<proteinExistence type="inferred from homology"/>
<dbReference type="Proteomes" id="UP000838412">
    <property type="component" value="Chromosome 6"/>
</dbReference>
<keyword evidence="3" id="KW-0223">Dioxygenase</keyword>
<feature type="domain" description="Lipoxygenase" evidence="6">
    <location>
        <begin position="665"/>
        <end position="1107"/>
    </location>
</feature>
<dbReference type="InterPro" id="IPR036392">
    <property type="entry name" value="PLAT/LH2_dom_sf"/>
</dbReference>
<dbReference type="InterPro" id="IPR001128">
    <property type="entry name" value="Cyt_P450"/>
</dbReference>
<evidence type="ECO:0000259" key="6">
    <source>
        <dbReference type="Pfam" id="PF00305"/>
    </source>
</evidence>
<comment type="similarity">
    <text evidence="1">Belongs to the cytochrome P450 family.</text>
</comment>
<dbReference type="InterPro" id="IPR020834">
    <property type="entry name" value="LipOase_CS"/>
</dbReference>
<dbReference type="Gene3D" id="1.10.630.10">
    <property type="entry name" value="Cytochrome P450"/>
    <property type="match status" value="1"/>
</dbReference>
<dbReference type="Pfam" id="PF01477">
    <property type="entry name" value="PLAT"/>
    <property type="match status" value="1"/>
</dbReference>
<dbReference type="Pfam" id="PF00305">
    <property type="entry name" value="Lipoxygenase"/>
    <property type="match status" value="1"/>
</dbReference>
<dbReference type="SUPFAM" id="SSF48484">
    <property type="entry name" value="Lipoxigenase"/>
    <property type="match status" value="1"/>
</dbReference>
<dbReference type="SUPFAM" id="SSF48264">
    <property type="entry name" value="Cytochrome P450"/>
    <property type="match status" value="1"/>
</dbReference>
<dbReference type="GO" id="GO:0004497">
    <property type="term" value="F:monooxygenase activity"/>
    <property type="evidence" value="ECO:0007669"/>
    <property type="project" value="InterPro"/>
</dbReference>
<keyword evidence="2" id="KW-0479">Metal-binding</keyword>
<dbReference type="InterPro" id="IPR000907">
    <property type="entry name" value="LipOase"/>
</dbReference>
<dbReference type="InterPro" id="IPR036396">
    <property type="entry name" value="Cyt_P450_sf"/>
</dbReference>
<dbReference type="AlphaFoldDB" id="A0A8K0A5E2"/>
<evidence type="ECO:0000256" key="5">
    <source>
        <dbReference type="ARBA" id="ARBA00023098"/>
    </source>
</evidence>
<dbReference type="GO" id="GO:0016705">
    <property type="term" value="F:oxidoreductase activity, acting on paired donors, with incorporation or reduction of molecular oxygen"/>
    <property type="evidence" value="ECO:0007669"/>
    <property type="project" value="InterPro"/>
</dbReference>
<dbReference type="OrthoDB" id="9985924at2759"/>
<dbReference type="CDD" id="cd00113">
    <property type="entry name" value="PLAT"/>
    <property type="match status" value="1"/>
</dbReference>
<dbReference type="GO" id="GO:0034440">
    <property type="term" value="P:lipid oxidation"/>
    <property type="evidence" value="ECO:0007669"/>
    <property type="project" value="InterPro"/>
</dbReference>
<dbReference type="SUPFAM" id="SSF49723">
    <property type="entry name" value="Lipase/lipooxygenase domain (PLAT/LH2 domain)"/>
    <property type="match status" value="1"/>
</dbReference>
<organism evidence="8 9">
    <name type="scientific">Branchiostoma lanceolatum</name>
    <name type="common">Common lancelet</name>
    <name type="synonym">Amphioxus lanceolatum</name>
    <dbReference type="NCBI Taxonomy" id="7740"/>
    <lineage>
        <taxon>Eukaryota</taxon>
        <taxon>Metazoa</taxon>
        <taxon>Chordata</taxon>
        <taxon>Cephalochordata</taxon>
        <taxon>Leptocardii</taxon>
        <taxon>Amphioxiformes</taxon>
        <taxon>Branchiostomatidae</taxon>
        <taxon>Branchiostoma</taxon>
    </lineage>
</organism>
<evidence type="ECO:0000256" key="4">
    <source>
        <dbReference type="ARBA" id="ARBA00023002"/>
    </source>
</evidence>
<dbReference type="Gene3D" id="2.40.180.10">
    <property type="entry name" value="Catalase core domain"/>
    <property type="match status" value="1"/>
</dbReference>
<name>A0A8K0A5E2_BRALA</name>
<keyword evidence="5" id="KW-0443">Lipid metabolism</keyword>
<reference evidence="8" key="1">
    <citation type="submission" date="2022-01" db="EMBL/GenBank/DDBJ databases">
        <authorList>
            <person name="Braso-Vives M."/>
        </authorList>
    </citation>
    <scope>NUCLEOTIDE SEQUENCE</scope>
</reference>
<dbReference type="Gene3D" id="3.10.450.60">
    <property type="match status" value="1"/>
</dbReference>
<evidence type="ECO:0000313" key="9">
    <source>
        <dbReference type="Proteomes" id="UP000838412"/>
    </source>
</evidence>
<evidence type="ECO:0000259" key="7">
    <source>
        <dbReference type="Pfam" id="PF01477"/>
    </source>
</evidence>
<dbReference type="Gene3D" id="1.20.245.10">
    <property type="entry name" value="Lipoxygenase-1, Domain 5"/>
    <property type="match status" value="1"/>
</dbReference>
<evidence type="ECO:0000313" key="8">
    <source>
        <dbReference type="EMBL" id="CAH1268139.1"/>
    </source>
</evidence>
<dbReference type="GO" id="GO:0020037">
    <property type="term" value="F:heme binding"/>
    <property type="evidence" value="ECO:0007669"/>
    <property type="project" value="InterPro"/>
</dbReference>
<gene>
    <name evidence="8" type="primary">ALOX5</name>
    <name evidence="8" type="ORF">BLAG_LOCUS21180</name>
</gene>
<dbReference type="Pfam" id="PF00067">
    <property type="entry name" value="p450"/>
    <property type="match status" value="1"/>
</dbReference>
<dbReference type="InterPro" id="IPR013819">
    <property type="entry name" value="LipOase_C"/>
</dbReference>
<dbReference type="GO" id="GO:0016702">
    <property type="term" value="F:oxidoreductase activity, acting on single donors with incorporation of molecular oxygen, incorporation of two atoms of oxygen"/>
    <property type="evidence" value="ECO:0007669"/>
    <property type="project" value="InterPro"/>
</dbReference>
<evidence type="ECO:0000256" key="1">
    <source>
        <dbReference type="ARBA" id="ARBA00010617"/>
    </source>
</evidence>
<dbReference type="PANTHER" id="PTHR11771">
    <property type="entry name" value="LIPOXYGENASE"/>
    <property type="match status" value="1"/>
</dbReference>